<evidence type="ECO:0008006" key="3">
    <source>
        <dbReference type="Google" id="ProtNLM"/>
    </source>
</evidence>
<dbReference type="InterPro" id="IPR015943">
    <property type="entry name" value="WD40/YVTN_repeat-like_dom_sf"/>
</dbReference>
<evidence type="ECO:0000313" key="2">
    <source>
        <dbReference type="Proteomes" id="UP000539787"/>
    </source>
</evidence>
<dbReference type="PANTHER" id="PTHR43739:SF5">
    <property type="entry name" value="EXO-ALPHA-SIALIDASE"/>
    <property type="match status" value="1"/>
</dbReference>
<dbReference type="RefSeq" id="WP_182208028.1">
    <property type="nucleotide sequence ID" value="NZ_JACGBJ010000001.1"/>
</dbReference>
<proteinExistence type="predicted"/>
<dbReference type="EMBL" id="JACGBJ010000001">
    <property type="protein sequence ID" value="MBA5800320.1"/>
    <property type="molecule type" value="Genomic_DNA"/>
</dbReference>
<dbReference type="SUPFAM" id="SSF110296">
    <property type="entry name" value="Oligoxyloglucan reducing end-specific cellobiohydrolase"/>
    <property type="match status" value="1"/>
</dbReference>
<sequence>MAPLALGMTPPPTAGLAQASWKPLGPGNIGGRTRTILIHPTNLDTIWAGSVGGGIWRTDDGGQSWAPVDDFMANLAVTCLVVDPHDANLIYAGTGEGFGNLDSLRGGGIFRTSDGIHWSQVASTAGPGWNVVNRMAISSDSRTLLVATSEGIRRSVDPPRATWQTVLAANVADVKFHPTDPDLAVAGSISSGMAWFSKDGGATWTQSTHAGGPGRACRTLLCPR</sequence>
<keyword evidence="2" id="KW-1185">Reference proteome</keyword>
<dbReference type="Proteomes" id="UP000539787">
    <property type="component" value="Unassembled WGS sequence"/>
</dbReference>
<dbReference type="PANTHER" id="PTHR43739">
    <property type="entry name" value="XYLOGLUCANASE (EUROFUNG)"/>
    <property type="match status" value="1"/>
</dbReference>
<dbReference type="InterPro" id="IPR052025">
    <property type="entry name" value="Xyloglucanase_GH74"/>
</dbReference>
<organism evidence="1 2">
    <name type="scientific">Rhizobium changzhiense</name>
    <dbReference type="NCBI Taxonomy" id="2692317"/>
    <lineage>
        <taxon>Bacteria</taxon>
        <taxon>Pseudomonadati</taxon>
        <taxon>Pseudomonadota</taxon>
        <taxon>Alphaproteobacteria</taxon>
        <taxon>Hyphomicrobiales</taxon>
        <taxon>Rhizobiaceae</taxon>
        <taxon>Rhizobium/Agrobacterium group</taxon>
        <taxon>Rhizobium</taxon>
    </lineage>
</organism>
<accession>A0ABR6A123</accession>
<reference evidence="1 2" key="1">
    <citation type="submission" date="2020-07" db="EMBL/GenBank/DDBJ databases">
        <authorList>
            <person name="Sun Q."/>
        </authorList>
    </citation>
    <scope>NUCLEOTIDE SEQUENCE [LARGE SCALE GENOMIC DNA]</scope>
    <source>
        <strain evidence="1 2">WYCCWR 11317</strain>
    </source>
</reference>
<comment type="caution">
    <text evidence="1">The sequence shown here is derived from an EMBL/GenBank/DDBJ whole genome shotgun (WGS) entry which is preliminary data.</text>
</comment>
<name>A0ABR6A123_9HYPH</name>
<protein>
    <recommendedName>
        <fullName evidence="3">Photosynthesis system II assembly factor Ycf48/Hcf136-like domain-containing protein</fullName>
    </recommendedName>
</protein>
<dbReference type="Gene3D" id="2.130.10.10">
    <property type="entry name" value="YVTN repeat-like/Quinoprotein amine dehydrogenase"/>
    <property type="match status" value="1"/>
</dbReference>
<gene>
    <name evidence="1" type="ORF">HX902_01495</name>
</gene>
<evidence type="ECO:0000313" key="1">
    <source>
        <dbReference type="EMBL" id="MBA5800320.1"/>
    </source>
</evidence>